<evidence type="ECO:0000256" key="3">
    <source>
        <dbReference type="ARBA" id="ARBA00022692"/>
    </source>
</evidence>
<comment type="similarity">
    <text evidence="2">Belongs to the multi antimicrobial extrusion (MATE) (TC 2.A.66.1) family.</text>
</comment>
<gene>
    <name evidence="8" type="primary">ERC1</name>
    <name evidence="8" type="ORF">LshimejAT787_1402140</name>
</gene>
<dbReference type="PANTHER" id="PTHR11206">
    <property type="entry name" value="MULTIDRUG RESISTANCE PROTEIN"/>
    <property type="match status" value="1"/>
</dbReference>
<feature type="transmembrane region" description="Helical" evidence="7">
    <location>
        <begin position="363"/>
        <end position="388"/>
    </location>
</feature>
<dbReference type="AlphaFoldDB" id="A0A9P3PVI3"/>
<evidence type="ECO:0000256" key="6">
    <source>
        <dbReference type="SAM" id="MobiDB-lite"/>
    </source>
</evidence>
<evidence type="ECO:0000256" key="4">
    <source>
        <dbReference type="ARBA" id="ARBA00022989"/>
    </source>
</evidence>
<evidence type="ECO:0000256" key="2">
    <source>
        <dbReference type="ARBA" id="ARBA00010199"/>
    </source>
</evidence>
<feature type="compositionally biased region" description="Basic and acidic residues" evidence="6">
    <location>
        <begin position="43"/>
        <end position="54"/>
    </location>
</feature>
<reference evidence="8" key="1">
    <citation type="submission" date="2022-07" db="EMBL/GenBank/DDBJ databases">
        <title>The genome of Lyophyllum shimeji provides insight into the initial evolution of ectomycorrhizal fungal genome.</title>
        <authorList>
            <person name="Kobayashi Y."/>
            <person name="Shibata T."/>
            <person name="Hirakawa H."/>
            <person name="Shigenobu S."/>
            <person name="Nishiyama T."/>
            <person name="Yamada A."/>
            <person name="Hasebe M."/>
            <person name="Kawaguchi M."/>
        </authorList>
    </citation>
    <scope>NUCLEOTIDE SEQUENCE</scope>
    <source>
        <strain evidence="8">AT787</strain>
    </source>
</reference>
<feature type="transmembrane region" description="Helical" evidence="7">
    <location>
        <begin position="219"/>
        <end position="237"/>
    </location>
</feature>
<dbReference type="InterPro" id="IPR045069">
    <property type="entry name" value="MATE_euk"/>
</dbReference>
<dbReference type="EMBL" id="BRPK01000014">
    <property type="protein sequence ID" value="GLB43702.1"/>
    <property type="molecule type" value="Genomic_DNA"/>
</dbReference>
<keyword evidence="9" id="KW-1185">Reference proteome</keyword>
<evidence type="ECO:0000256" key="7">
    <source>
        <dbReference type="SAM" id="Phobius"/>
    </source>
</evidence>
<proteinExistence type="inferred from homology"/>
<evidence type="ECO:0000256" key="5">
    <source>
        <dbReference type="ARBA" id="ARBA00023136"/>
    </source>
</evidence>
<protein>
    <submittedName>
        <fullName evidence="8">Multidrug oligosaccharidyl-lipid polysaccharide flippase</fullName>
    </submittedName>
</protein>
<dbReference type="Pfam" id="PF01554">
    <property type="entry name" value="MatE"/>
    <property type="match status" value="2"/>
</dbReference>
<feature type="transmembrane region" description="Helical" evidence="7">
    <location>
        <begin position="491"/>
        <end position="512"/>
    </location>
</feature>
<accession>A0A9P3PVI3</accession>
<feature type="region of interest" description="Disordered" evidence="6">
    <location>
        <begin position="24"/>
        <end position="54"/>
    </location>
</feature>
<dbReference type="NCBIfam" id="TIGR00797">
    <property type="entry name" value="matE"/>
    <property type="match status" value="1"/>
</dbReference>
<comment type="caution">
    <text evidence="8">The sequence shown here is derived from an EMBL/GenBank/DDBJ whole genome shotgun (WGS) entry which is preliminary data.</text>
</comment>
<evidence type="ECO:0000256" key="1">
    <source>
        <dbReference type="ARBA" id="ARBA00004141"/>
    </source>
</evidence>
<dbReference type="GO" id="GO:0042910">
    <property type="term" value="F:xenobiotic transmembrane transporter activity"/>
    <property type="evidence" value="ECO:0007669"/>
    <property type="project" value="InterPro"/>
</dbReference>
<organism evidence="8 9">
    <name type="scientific">Lyophyllum shimeji</name>
    <name type="common">Hon-shimeji</name>
    <name type="synonym">Tricholoma shimeji</name>
    <dbReference type="NCBI Taxonomy" id="47721"/>
    <lineage>
        <taxon>Eukaryota</taxon>
        <taxon>Fungi</taxon>
        <taxon>Dikarya</taxon>
        <taxon>Basidiomycota</taxon>
        <taxon>Agaricomycotina</taxon>
        <taxon>Agaricomycetes</taxon>
        <taxon>Agaricomycetidae</taxon>
        <taxon>Agaricales</taxon>
        <taxon>Tricholomatineae</taxon>
        <taxon>Lyophyllaceae</taxon>
        <taxon>Lyophyllum</taxon>
    </lineage>
</organism>
<feature type="transmembrane region" description="Helical" evidence="7">
    <location>
        <begin position="148"/>
        <end position="166"/>
    </location>
</feature>
<keyword evidence="5 7" id="KW-0472">Membrane</keyword>
<keyword evidence="3 7" id="KW-0812">Transmembrane</keyword>
<dbReference type="GO" id="GO:1990961">
    <property type="term" value="P:xenobiotic detoxification by transmembrane export across the plasma membrane"/>
    <property type="evidence" value="ECO:0007669"/>
    <property type="project" value="InterPro"/>
</dbReference>
<dbReference type="OrthoDB" id="2126698at2759"/>
<feature type="transmembrane region" description="Helical" evidence="7">
    <location>
        <begin position="243"/>
        <end position="266"/>
    </location>
</feature>
<dbReference type="InterPro" id="IPR002528">
    <property type="entry name" value="MATE_fam"/>
</dbReference>
<sequence length="548" mass="59729">MSSSAESSSIPFQRTYDGRRCKTATEYRNGGPVASESSPLLEPTDRPCSDSEELSKPTIFRQEMRTIATYALPVFLSQLLEFSLVIVEVVSVGHISTASLAGVSLGSMTASVTGLSVLQGITSALDTLLPSAFTSTQPQLVGLWAQRMWLVVCFALLPILATWLNAERILLVLRQEPEIARLAALYLRWFSFGLPAFAFNCISRRYFQSQGLFAVQNHIIMIVAPINVLLNYLLVWGPKSTRLGFIGAPIASSLSFTFISILSIIYGRYLAPKTAWHPISSKMFSNLGLLLRLGLGGIGQTASEWWAWELVALAASFLGPLNLASQSILLTSSATTFQATYALSNATSIRVGNLLGEKNARRAGVAATASIAFALINSSIISTIYLVFRNTWAHMFTSDPDVVTLVASVIPLIALFQVMDGNAAVTAGGILRARGEQFIGALLNISAYYVVGRFASRANGYQAQLLTFLRRSTGLPLGVWLAFRWDMGLHGLWTGLAVALTYCAVIGSTLCYRTDWEREVAKVVERVEAEERLRKATDEEDDPAQPMP</sequence>
<dbReference type="GO" id="GO:0015297">
    <property type="term" value="F:antiporter activity"/>
    <property type="evidence" value="ECO:0007669"/>
    <property type="project" value="InterPro"/>
</dbReference>
<comment type="subcellular location">
    <subcellularLocation>
        <location evidence="1">Membrane</location>
        <topology evidence="1">Multi-pass membrane protein</topology>
    </subcellularLocation>
</comment>
<name>A0A9P3PVI3_LYOSH</name>
<evidence type="ECO:0000313" key="8">
    <source>
        <dbReference type="EMBL" id="GLB43702.1"/>
    </source>
</evidence>
<feature type="transmembrane region" description="Helical" evidence="7">
    <location>
        <begin position="400"/>
        <end position="418"/>
    </location>
</feature>
<evidence type="ECO:0000313" key="9">
    <source>
        <dbReference type="Proteomes" id="UP001063166"/>
    </source>
</evidence>
<feature type="transmembrane region" description="Helical" evidence="7">
    <location>
        <begin position="438"/>
        <end position="456"/>
    </location>
</feature>
<keyword evidence="4 7" id="KW-1133">Transmembrane helix</keyword>
<dbReference type="Proteomes" id="UP001063166">
    <property type="component" value="Unassembled WGS sequence"/>
</dbReference>
<dbReference type="GO" id="GO:0016020">
    <property type="term" value="C:membrane"/>
    <property type="evidence" value="ECO:0007669"/>
    <property type="project" value="UniProtKB-SubCell"/>
</dbReference>
<dbReference type="CDD" id="cd13132">
    <property type="entry name" value="MATE_eukaryotic"/>
    <property type="match status" value="1"/>
</dbReference>